<dbReference type="PROSITE" id="PS52015">
    <property type="entry name" value="TONB_CTD"/>
    <property type="match status" value="1"/>
</dbReference>
<keyword evidence="4" id="KW-1003">Cell membrane</keyword>
<evidence type="ECO:0000256" key="5">
    <source>
        <dbReference type="ARBA" id="ARBA00022519"/>
    </source>
</evidence>
<reference evidence="12 13" key="1">
    <citation type="submission" date="2018-01" db="EMBL/GenBank/DDBJ databases">
        <authorList>
            <person name="Gaut B.S."/>
            <person name="Morton B.R."/>
            <person name="Clegg M.T."/>
            <person name="Duvall M.R."/>
        </authorList>
    </citation>
    <scope>NUCLEOTIDE SEQUENCE [LARGE SCALE GENOMIC DNA]</scope>
    <source>
        <strain evidence="12 13">HR-AV</strain>
    </source>
</reference>
<keyword evidence="10" id="KW-0732">Signal</keyword>
<gene>
    <name evidence="12" type="ORF">C3K47_02510</name>
</gene>
<keyword evidence="7" id="KW-0653">Protein transport</keyword>
<feature type="chain" id="PRO_5015764703" description="TonB C-terminal domain-containing protein" evidence="10">
    <location>
        <begin position="24"/>
        <end position="154"/>
    </location>
</feature>
<evidence type="ECO:0000256" key="10">
    <source>
        <dbReference type="SAM" id="SignalP"/>
    </source>
</evidence>
<feature type="domain" description="TonB C-terminal" evidence="11">
    <location>
        <begin position="48"/>
        <end position="144"/>
    </location>
</feature>
<dbReference type="EMBL" id="PQVF01000001">
    <property type="protein sequence ID" value="POY39387.1"/>
    <property type="molecule type" value="Genomic_DNA"/>
</dbReference>
<keyword evidence="8" id="KW-1133">Transmembrane helix</keyword>
<evidence type="ECO:0000256" key="7">
    <source>
        <dbReference type="ARBA" id="ARBA00022927"/>
    </source>
</evidence>
<evidence type="ECO:0000259" key="11">
    <source>
        <dbReference type="PROSITE" id="PS52015"/>
    </source>
</evidence>
<feature type="signal peptide" evidence="10">
    <location>
        <begin position="1"/>
        <end position="23"/>
    </location>
</feature>
<evidence type="ECO:0000313" key="13">
    <source>
        <dbReference type="Proteomes" id="UP000236893"/>
    </source>
</evidence>
<keyword evidence="3" id="KW-0813">Transport</keyword>
<name>A0A2S5AAX0_9SPHI</name>
<dbReference type="Pfam" id="PF03544">
    <property type="entry name" value="TonB_C"/>
    <property type="match status" value="1"/>
</dbReference>
<comment type="subcellular location">
    <subcellularLocation>
        <location evidence="1">Cell inner membrane</location>
        <topology evidence="1">Single-pass membrane protein</topology>
        <orientation evidence="1">Periplasmic side</orientation>
    </subcellularLocation>
</comment>
<evidence type="ECO:0000256" key="1">
    <source>
        <dbReference type="ARBA" id="ARBA00004383"/>
    </source>
</evidence>
<keyword evidence="13" id="KW-1185">Reference proteome</keyword>
<dbReference type="InterPro" id="IPR051045">
    <property type="entry name" value="TonB-dependent_transducer"/>
</dbReference>
<comment type="similarity">
    <text evidence="2">Belongs to the TonB family.</text>
</comment>
<evidence type="ECO:0000313" key="12">
    <source>
        <dbReference type="EMBL" id="POY39387.1"/>
    </source>
</evidence>
<evidence type="ECO:0000256" key="9">
    <source>
        <dbReference type="ARBA" id="ARBA00023136"/>
    </source>
</evidence>
<dbReference type="Proteomes" id="UP000236893">
    <property type="component" value="Unassembled WGS sequence"/>
</dbReference>
<dbReference type="AlphaFoldDB" id="A0A2S5AAX0"/>
<dbReference type="NCBIfam" id="TIGR01352">
    <property type="entry name" value="tonB_Cterm"/>
    <property type="match status" value="1"/>
</dbReference>
<evidence type="ECO:0000256" key="3">
    <source>
        <dbReference type="ARBA" id="ARBA00022448"/>
    </source>
</evidence>
<accession>A0A2S5AAX0</accession>
<dbReference type="Gene3D" id="3.30.1150.10">
    <property type="match status" value="1"/>
</dbReference>
<proteinExistence type="inferred from homology"/>
<dbReference type="GO" id="GO:0031992">
    <property type="term" value="F:energy transducer activity"/>
    <property type="evidence" value="ECO:0007669"/>
    <property type="project" value="TreeGrafter"/>
</dbReference>
<evidence type="ECO:0000256" key="6">
    <source>
        <dbReference type="ARBA" id="ARBA00022692"/>
    </source>
</evidence>
<dbReference type="GO" id="GO:0098797">
    <property type="term" value="C:plasma membrane protein complex"/>
    <property type="evidence" value="ECO:0007669"/>
    <property type="project" value="TreeGrafter"/>
</dbReference>
<dbReference type="SUPFAM" id="SSF74653">
    <property type="entry name" value="TolA/TonB C-terminal domain"/>
    <property type="match status" value="1"/>
</dbReference>
<dbReference type="GO" id="GO:0015031">
    <property type="term" value="P:protein transport"/>
    <property type="evidence" value="ECO:0007669"/>
    <property type="project" value="UniProtKB-KW"/>
</dbReference>
<evidence type="ECO:0000256" key="4">
    <source>
        <dbReference type="ARBA" id="ARBA00022475"/>
    </source>
</evidence>
<comment type="caution">
    <text evidence="12">The sequence shown here is derived from an EMBL/GenBank/DDBJ whole genome shotgun (WGS) entry which is preliminary data.</text>
</comment>
<evidence type="ECO:0000256" key="2">
    <source>
        <dbReference type="ARBA" id="ARBA00006555"/>
    </source>
</evidence>
<evidence type="ECO:0000256" key="8">
    <source>
        <dbReference type="ARBA" id="ARBA00022989"/>
    </source>
</evidence>
<keyword evidence="9" id="KW-0472">Membrane</keyword>
<dbReference type="InterPro" id="IPR006260">
    <property type="entry name" value="TonB/TolA_C"/>
</dbReference>
<organism evidence="12 13">
    <name type="scientific">Solitalea longa</name>
    <dbReference type="NCBI Taxonomy" id="2079460"/>
    <lineage>
        <taxon>Bacteria</taxon>
        <taxon>Pseudomonadati</taxon>
        <taxon>Bacteroidota</taxon>
        <taxon>Sphingobacteriia</taxon>
        <taxon>Sphingobacteriales</taxon>
        <taxon>Sphingobacteriaceae</taxon>
        <taxon>Solitalea</taxon>
    </lineage>
</organism>
<keyword evidence="5" id="KW-0997">Cell inner membrane</keyword>
<dbReference type="InterPro" id="IPR037682">
    <property type="entry name" value="TonB_C"/>
</dbReference>
<dbReference type="PANTHER" id="PTHR33446">
    <property type="entry name" value="PROTEIN TONB-RELATED"/>
    <property type="match status" value="1"/>
</dbReference>
<dbReference type="PANTHER" id="PTHR33446:SF2">
    <property type="entry name" value="PROTEIN TONB"/>
    <property type="match status" value="1"/>
</dbReference>
<protein>
    <recommendedName>
        <fullName evidence="11">TonB C-terminal domain-containing protein</fullName>
    </recommendedName>
</protein>
<sequence length="154" mass="17629">MCNAMRHLLFLMLLFLTSSSLYGQTTSKTDTIFDLSSHPELKAPQFPGGQNEIVKFISKNFKYPRLAKEARVGGIVEIKFIVDTIGNVTDIEVIKGVREDINNEAIRLISLLKGWTPGEDNGKKVRVHYKIPISFYPDEKWKEEFKRNQKLGQN</sequence>
<dbReference type="GO" id="GO:0055085">
    <property type="term" value="P:transmembrane transport"/>
    <property type="evidence" value="ECO:0007669"/>
    <property type="project" value="InterPro"/>
</dbReference>
<dbReference type="OrthoDB" id="649093at2"/>
<keyword evidence="6" id="KW-0812">Transmembrane</keyword>